<dbReference type="CDD" id="cd23992">
    <property type="entry name" value="PBP_GOBP"/>
    <property type="match status" value="1"/>
</dbReference>
<protein>
    <submittedName>
        <fullName evidence="2">OBP7</fullName>
    </submittedName>
</protein>
<evidence type="ECO:0000256" key="1">
    <source>
        <dbReference type="SAM" id="SignalP"/>
    </source>
</evidence>
<dbReference type="SUPFAM" id="SSF47565">
    <property type="entry name" value="Insect pheromone/odorant-binding proteins"/>
    <property type="match status" value="1"/>
</dbReference>
<dbReference type="AlphaFoldDB" id="A0A8F9WLQ2"/>
<accession>A0A8F9WLQ2</accession>
<name>A0A8F9WLQ2_9MUSC</name>
<organism evidence="2">
    <name type="scientific">Eupeodes corollae</name>
    <dbReference type="NCBI Taxonomy" id="290404"/>
    <lineage>
        <taxon>Eukaryota</taxon>
        <taxon>Metazoa</taxon>
        <taxon>Ecdysozoa</taxon>
        <taxon>Arthropoda</taxon>
        <taxon>Hexapoda</taxon>
        <taxon>Insecta</taxon>
        <taxon>Pterygota</taxon>
        <taxon>Neoptera</taxon>
        <taxon>Endopterygota</taxon>
        <taxon>Diptera</taxon>
        <taxon>Brachycera</taxon>
        <taxon>Muscomorpha</taxon>
        <taxon>Syrphoidea</taxon>
        <taxon>Syrphidae</taxon>
        <taxon>Syrphinae</taxon>
        <taxon>Syrphini</taxon>
        <taxon>Eupeodes</taxon>
        <taxon>Eupeodes</taxon>
    </lineage>
</organism>
<dbReference type="EMBL" id="MT585321">
    <property type="protein sequence ID" value="QYL00034.1"/>
    <property type="molecule type" value="mRNA"/>
</dbReference>
<dbReference type="InterPro" id="IPR006170">
    <property type="entry name" value="PBP/GOBP"/>
</dbReference>
<dbReference type="InterPro" id="IPR036728">
    <property type="entry name" value="PBP_GOBP_sf"/>
</dbReference>
<reference evidence="2" key="1">
    <citation type="submission" date="2020-06" db="EMBL/GenBank/DDBJ databases">
        <authorList>
            <person name="Jia H.R."/>
        </authorList>
    </citation>
    <scope>NUCLEOTIDE SEQUENCE</scope>
</reference>
<feature type="chain" id="PRO_5034126627" evidence="1">
    <location>
        <begin position="17"/>
        <end position="155"/>
    </location>
</feature>
<feature type="signal peptide" evidence="1">
    <location>
        <begin position="1"/>
        <end position="16"/>
    </location>
</feature>
<keyword evidence="1" id="KW-0732">Signal</keyword>
<evidence type="ECO:0000313" key="2">
    <source>
        <dbReference type="EMBL" id="QYL00034.1"/>
    </source>
</evidence>
<dbReference type="GO" id="GO:0005549">
    <property type="term" value="F:odorant binding"/>
    <property type="evidence" value="ECO:0007669"/>
    <property type="project" value="InterPro"/>
</dbReference>
<dbReference type="Pfam" id="PF01395">
    <property type="entry name" value="PBP_GOBP"/>
    <property type="match status" value="1"/>
</dbReference>
<proteinExistence type="evidence at transcript level"/>
<dbReference type="Gene3D" id="1.10.238.20">
    <property type="entry name" value="Pheromone/general odorant binding protein domain"/>
    <property type="match status" value="1"/>
</dbReference>
<sequence>MKFFIILVTLVALTAAKYELKSREEWFNIQDYCDERFKVSPEFREKHKDDKYVPKEIFRTILCYLRGLELWNDSEGFSIDKLMVGLESVKDNIKNYNAVILRQSLAQCTSDKNTEGIAPFDWAYRCFKCFTDNRYIMEAFKVATFYKEDKKDADE</sequence>